<dbReference type="InterPro" id="IPR001959">
    <property type="entry name" value="Transposase"/>
</dbReference>
<dbReference type="RefSeq" id="WP_078809237.1">
    <property type="nucleotide sequence ID" value="NZ_FUWM01000006.1"/>
</dbReference>
<dbReference type="NCBIfam" id="NF040570">
    <property type="entry name" value="guided_TnpB"/>
    <property type="match status" value="1"/>
</dbReference>
<keyword evidence="2" id="KW-0815">Transposition</keyword>
<evidence type="ECO:0000256" key="1">
    <source>
        <dbReference type="ARBA" id="ARBA00008761"/>
    </source>
</evidence>
<dbReference type="Proteomes" id="UP000190625">
    <property type="component" value="Unassembled WGS sequence"/>
</dbReference>
<dbReference type="Pfam" id="PF07282">
    <property type="entry name" value="Cas12f1-like_TNB"/>
    <property type="match status" value="1"/>
</dbReference>
<evidence type="ECO:0000259" key="6">
    <source>
        <dbReference type="Pfam" id="PF07282"/>
    </source>
</evidence>
<dbReference type="STRING" id="142842.SAMN02745118_00737"/>
<gene>
    <name evidence="7" type="ORF">SAMN02745118_00737</name>
</gene>
<evidence type="ECO:0000259" key="5">
    <source>
        <dbReference type="Pfam" id="PF01385"/>
    </source>
</evidence>
<evidence type="ECO:0000256" key="2">
    <source>
        <dbReference type="ARBA" id="ARBA00022578"/>
    </source>
</evidence>
<comment type="similarity">
    <text evidence="1">In the C-terminal section; belongs to the transposase 35 family.</text>
</comment>
<dbReference type="GO" id="GO:0003677">
    <property type="term" value="F:DNA binding"/>
    <property type="evidence" value="ECO:0007669"/>
    <property type="project" value="UniProtKB-KW"/>
</dbReference>
<dbReference type="OrthoDB" id="442799at2"/>
<feature type="domain" description="Cas12f1-like TNB" evidence="6">
    <location>
        <begin position="328"/>
        <end position="397"/>
    </location>
</feature>
<name>A0A1T4KDV9_9FIRM</name>
<evidence type="ECO:0000313" key="8">
    <source>
        <dbReference type="Proteomes" id="UP000190625"/>
    </source>
</evidence>
<evidence type="ECO:0000256" key="3">
    <source>
        <dbReference type="ARBA" id="ARBA00023125"/>
    </source>
</evidence>
<organism evidence="7 8">
    <name type="scientific">Selenihalanaerobacter shriftii</name>
    <dbReference type="NCBI Taxonomy" id="142842"/>
    <lineage>
        <taxon>Bacteria</taxon>
        <taxon>Bacillati</taxon>
        <taxon>Bacillota</taxon>
        <taxon>Clostridia</taxon>
        <taxon>Halanaerobiales</taxon>
        <taxon>Halobacteroidaceae</taxon>
        <taxon>Selenihalanaerobacter</taxon>
    </lineage>
</organism>
<keyword evidence="3" id="KW-0238">DNA-binding</keyword>
<dbReference type="AlphaFoldDB" id="A0A1T4KDV9"/>
<dbReference type="Pfam" id="PF01385">
    <property type="entry name" value="OrfB_IS605"/>
    <property type="match status" value="1"/>
</dbReference>
<dbReference type="InterPro" id="IPR010095">
    <property type="entry name" value="Cas12f1-like_TNB"/>
</dbReference>
<dbReference type="EMBL" id="FUWM01000006">
    <property type="protein sequence ID" value="SJZ40590.1"/>
    <property type="molecule type" value="Genomic_DNA"/>
</dbReference>
<dbReference type="GO" id="GO:0032196">
    <property type="term" value="P:transposition"/>
    <property type="evidence" value="ECO:0007669"/>
    <property type="project" value="UniProtKB-KW"/>
</dbReference>
<evidence type="ECO:0000256" key="4">
    <source>
        <dbReference type="ARBA" id="ARBA00023172"/>
    </source>
</evidence>
<accession>A0A1T4KDV9</accession>
<proteinExistence type="inferred from homology"/>
<sequence length="429" mass="50000">MRLSFKFKPKLSHNQLEIIKELSWHCSKLYNTVNYQIKNNEDVKPVYTQLEKQFKSNWHNDYLHSHNRQQALKQLAQDWKSFFNSIKDYKKNPSKYKGKPGPPKFKNMDKDPCQIIFTNLATRVRDNKLLLSLSKAIKSKYDVKSLNFELPLAVQSIVDLETSSISNGHSVGNILQQIRIKQDKLSKEWYLLIIYKVEKVKENTNPNIMAIDLGLDNLATLTFKSNTESYIINGKTIKSKNAYFNKEIARLVSIRMKQLGISKIKDTNQIRNLRLKRRNYVKDYLHKASRKIIELAIQHKASTIVIGDIKNIKQGNNLKSFVQIPIQRLVELIEYKAKLEDIKVVKINESYTSGCSAIDLEKLNKSNYDKSRRIKRGLFKTNEDILINSDQNGSLNILRRYLKDKCILRPIKQARDNGFVDNPERIRIA</sequence>
<protein>
    <submittedName>
        <fullName evidence="7">Transposase, IS605 OrfB family, central region</fullName>
    </submittedName>
</protein>
<keyword evidence="4" id="KW-0233">DNA recombination</keyword>
<dbReference type="NCBIfam" id="TIGR01766">
    <property type="entry name" value="IS200/IS605 family accessory protein TnpB-like domain"/>
    <property type="match status" value="1"/>
</dbReference>
<keyword evidence="8" id="KW-1185">Reference proteome</keyword>
<feature type="domain" description="Probable transposase IS891/IS1136/IS1341" evidence="5">
    <location>
        <begin position="194"/>
        <end position="312"/>
    </location>
</feature>
<reference evidence="8" key="1">
    <citation type="submission" date="2017-02" db="EMBL/GenBank/DDBJ databases">
        <authorList>
            <person name="Varghese N."/>
            <person name="Submissions S."/>
        </authorList>
    </citation>
    <scope>NUCLEOTIDE SEQUENCE [LARGE SCALE GENOMIC DNA]</scope>
    <source>
        <strain evidence="8">ATCC BAA-73</strain>
    </source>
</reference>
<dbReference type="GO" id="GO:0006310">
    <property type="term" value="P:DNA recombination"/>
    <property type="evidence" value="ECO:0007669"/>
    <property type="project" value="UniProtKB-KW"/>
</dbReference>
<evidence type="ECO:0000313" key="7">
    <source>
        <dbReference type="EMBL" id="SJZ40590.1"/>
    </source>
</evidence>